<feature type="region of interest" description="Disordered" evidence="1">
    <location>
        <begin position="240"/>
        <end position="259"/>
    </location>
</feature>
<accession>A0ABR0TIE0</accession>
<name>A0ABR0TIE0_AURPU</name>
<feature type="compositionally biased region" description="Polar residues" evidence="1">
    <location>
        <begin position="250"/>
        <end position="259"/>
    </location>
</feature>
<evidence type="ECO:0000256" key="1">
    <source>
        <dbReference type="SAM" id="MobiDB-lite"/>
    </source>
</evidence>
<dbReference type="Proteomes" id="UP001341245">
    <property type="component" value="Unassembled WGS sequence"/>
</dbReference>
<reference evidence="2 3" key="1">
    <citation type="submission" date="2023-11" db="EMBL/GenBank/DDBJ databases">
        <title>Draft genome sequence and annotation of the polyextremotolerant black yeast-like fungus Aureobasidium pullulans NRRL 62042.</title>
        <authorList>
            <person name="Dielentheis-Frenken M.R.E."/>
            <person name="Wibberg D."/>
            <person name="Blank L.M."/>
            <person name="Tiso T."/>
        </authorList>
    </citation>
    <scope>NUCLEOTIDE SEQUENCE [LARGE SCALE GENOMIC DNA]</scope>
    <source>
        <strain evidence="2 3">NRRL 62042</strain>
    </source>
</reference>
<dbReference type="EMBL" id="JASGXD010000009">
    <property type="protein sequence ID" value="KAK6003730.1"/>
    <property type="molecule type" value="Genomic_DNA"/>
</dbReference>
<proteinExistence type="predicted"/>
<evidence type="ECO:0000313" key="3">
    <source>
        <dbReference type="Proteomes" id="UP001341245"/>
    </source>
</evidence>
<evidence type="ECO:0000313" key="2">
    <source>
        <dbReference type="EMBL" id="KAK6003730.1"/>
    </source>
</evidence>
<keyword evidence="3" id="KW-1185">Reference proteome</keyword>
<organism evidence="2 3">
    <name type="scientific">Aureobasidium pullulans</name>
    <name type="common">Black yeast</name>
    <name type="synonym">Pullularia pullulans</name>
    <dbReference type="NCBI Taxonomy" id="5580"/>
    <lineage>
        <taxon>Eukaryota</taxon>
        <taxon>Fungi</taxon>
        <taxon>Dikarya</taxon>
        <taxon>Ascomycota</taxon>
        <taxon>Pezizomycotina</taxon>
        <taxon>Dothideomycetes</taxon>
        <taxon>Dothideomycetidae</taxon>
        <taxon>Dothideales</taxon>
        <taxon>Saccotheciaceae</taxon>
        <taxon>Aureobasidium</taxon>
    </lineage>
</organism>
<comment type="caution">
    <text evidence="2">The sequence shown here is derived from an EMBL/GenBank/DDBJ whole genome shotgun (WGS) entry which is preliminary data.</text>
</comment>
<protein>
    <submittedName>
        <fullName evidence="2">Uncharacterized protein</fullName>
    </submittedName>
</protein>
<gene>
    <name evidence="2" type="ORF">QM012_009501</name>
</gene>
<sequence length="259" mass="29282">MSQSKYKNPTIKLLTSKTNKIPQKVINKVLFSAQQEVANLHLGDAFYNHWVLISDPSQQNFSKPTNNVSLDFHSGFLVYTLDSIKEFVDIKLGQDGLGQGEHSHDNLSNDRFGIIDERTAKDNTILYMVEDYIDSFQEAEIRVAWNNATEHDKALVRCFLSEDTEADILFLASSTDDIDHTTGIEEIKDKVYEYLEELRDEEGVTRWFEIRLDAGYTVMAHGGIWLLGAPDTISGRLDFGDDGVMRGPNRTDQSLVGDP</sequence>